<dbReference type="AlphaFoldDB" id="A0A089R9D3"/>
<feature type="domain" description="Rhodanese" evidence="2">
    <location>
        <begin position="156"/>
        <end position="268"/>
    </location>
</feature>
<dbReference type="Proteomes" id="UP000029481">
    <property type="component" value="Chromosome"/>
</dbReference>
<dbReference type="Pfam" id="PF00581">
    <property type="entry name" value="Rhodanese"/>
    <property type="match status" value="2"/>
</dbReference>
<reference evidence="3 4" key="1">
    <citation type="submission" date="2014-09" db="EMBL/GenBank/DDBJ databases">
        <title>Cedecea neteri SSMD04 Genome Sequencing.</title>
        <authorList>
            <person name="Tan J.-Y."/>
        </authorList>
    </citation>
    <scope>NUCLEOTIDE SEQUENCE [LARGE SCALE GENOMIC DNA]</scope>
    <source>
        <strain evidence="3 4">SSMD04</strain>
    </source>
</reference>
<organism evidence="3 4">
    <name type="scientific">Cedecea neteri</name>
    <dbReference type="NCBI Taxonomy" id="158822"/>
    <lineage>
        <taxon>Bacteria</taxon>
        <taxon>Pseudomonadati</taxon>
        <taxon>Pseudomonadota</taxon>
        <taxon>Gammaproteobacteria</taxon>
        <taxon>Enterobacterales</taxon>
        <taxon>Enterobacteriaceae</taxon>
        <taxon>Cedecea</taxon>
    </lineage>
</organism>
<dbReference type="Gene3D" id="3.40.250.10">
    <property type="entry name" value="Rhodanese-like domain"/>
    <property type="match status" value="2"/>
</dbReference>
<dbReference type="RefSeq" id="WP_038472191.1">
    <property type="nucleotide sequence ID" value="NZ_CP009451.1"/>
</dbReference>
<dbReference type="InterPro" id="IPR001763">
    <property type="entry name" value="Rhodanese-like_dom"/>
</dbReference>
<feature type="domain" description="Rhodanese" evidence="2">
    <location>
        <begin position="14"/>
        <end position="122"/>
    </location>
</feature>
<keyword evidence="4" id="KW-1185">Reference proteome</keyword>
<keyword evidence="1" id="KW-0677">Repeat</keyword>
<dbReference type="PANTHER" id="PTHR43855:SF1">
    <property type="entry name" value="THIOSULFATE SULFURTRANSFERASE"/>
    <property type="match status" value="1"/>
</dbReference>
<sequence>MLISASELQKRMAGGEQFALLDVRELEQWQTASLPGALSLNVYDYFVPDSTPEGYAAMAGAFVHAWQQLSVTSGATPVFFEQSVGMRSPRGLWFLWFALGADGLILDGGVDAWAAAGGKLTPGHGAQAVVSAAGAPICQPAMQQLAATRCETIDADQASTQLLDARRPTEYDGSFVHECCARAGRIPGSKLLFWEDVVEHGRFKSTEALAHLAAEAGFTPSKRVIIWCHRGARAATVLVALKLAGYQDVAVYVGSWHEWASHRELPLLSRGY</sequence>
<dbReference type="InterPro" id="IPR051126">
    <property type="entry name" value="Thiosulfate_sulfurtransferase"/>
</dbReference>
<dbReference type="OrthoDB" id="9781034at2"/>
<dbReference type="GO" id="GO:0016740">
    <property type="term" value="F:transferase activity"/>
    <property type="evidence" value="ECO:0007669"/>
    <property type="project" value="UniProtKB-KW"/>
</dbReference>
<dbReference type="EMBL" id="CP009451">
    <property type="protein sequence ID" value="AIR03205.1"/>
    <property type="molecule type" value="Genomic_DNA"/>
</dbReference>
<accession>A0A089R9D3</accession>
<evidence type="ECO:0000259" key="2">
    <source>
        <dbReference type="PROSITE" id="PS50206"/>
    </source>
</evidence>
<evidence type="ECO:0000313" key="3">
    <source>
        <dbReference type="EMBL" id="AIR03205.1"/>
    </source>
</evidence>
<proteinExistence type="predicted"/>
<gene>
    <name evidence="3" type="ORF">JT31_00755</name>
</gene>
<dbReference type="KEGG" id="cnt:JT31_00755"/>
<evidence type="ECO:0000256" key="1">
    <source>
        <dbReference type="ARBA" id="ARBA00022737"/>
    </source>
</evidence>
<protein>
    <submittedName>
        <fullName evidence="3">Sulfurtransferase</fullName>
    </submittedName>
</protein>
<evidence type="ECO:0000313" key="4">
    <source>
        <dbReference type="Proteomes" id="UP000029481"/>
    </source>
</evidence>
<keyword evidence="3" id="KW-0808">Transferase</keyword>
<name>A0A089R9D3_9ENTR</name>
<dbReference type="PROSITE" id="PS50206">
    <property type="entry name" value="RHODANESE_3"/>
    <property type="match status" value="2"/>
</dbReference>
<dbReference type="SUPFAM" id="SSF52821">
    <property type="entry name" value="Rhodanese/Cell cycle control phosphatase"/>
    <property type="match status" value="2"/>
</dbReference>
<dbReference type="PANTHER" id="PTHR43855">
    <property type="entry name" value="THIOSULFATE SULFURTRANSFERASE"/>
    <property type="match status" value="1"/>
</dbReference>
<dbReference type="InterPro" id="IPR036873">
    <property type="entry name" value="Rhodanese-like_dom_sf"/>
</dbReference>
<dbReference type="SMART" id="SM00450">
    <property type="entry name" value="RHOD"/>
    <property type="match status" value="2"/>
</dbReference>